<protein>
    <submittedName>
        <fullName evidence="1">Putative membrane protein</fullName>
    </submittedName>
</protein>
<sequence length="42" mass="4386">MFNFKKNCRMKGKSVWSTILKVVIAVATAIAGVVGISSCIGG</sequence>
<evidence type="ECO:0000313" key="1">
    <source>
        <dbReference type="EMBL" id="KDS48487.1"/>
    </source>
</evidence>
<dbReference type="InterPro" id="IPR045505">
    <property type="entry name" value="DUF6486"/>
</dbReference>
<dbReference type="AlphaFoldDB" id="A0A069SHL1"/>
<dbReference type="EMBL" id="JNHM01000081">
    <property type="protein sequence ID" value="KDS48487.1"/>
    <property type="molecule type" value="Genomic_DNA"/>
</dbReference>
<evidence type="ECO:0000313" key="2">
    <source>
        <dbReference type="Proteomes" id="UP000027661"/>
    </source>
</evidence>
<gene>
    <name evidence="1" type="ORF">M099_3320</name>
</gene>
<comment type="caution">
    <text evidence="1">The sequence shown here is derived from an EMBL/GenBank/DDBJ whole genome shotgun (WGS) entry which is preliminary data.</text>
</comment>
<dbReference type="PATRIC" id="fig|1339352.3.peg.3154"/>
<name>A0A069SHL1_PHOVU</name>
<accession>A0A069SHL1</accession>
<reference evidence="1 2" key="1">
    <citation type="submission" date="2014-04" db="EMBL/GenBank/DDBJ databases">
        <authorList>
            <person name="Sears C."/>
            <person name="Carroll K."/>
            <person name="Sack B.R."/>
            <person name="Qadri F."/>
            <person name="Myers L.L."/>
            <person name="Chung G.-T."/>
            <person name="Escheverria P."/>
            <person name="Fraser C.M."/>
            <person name="Sadzewicz L."/>
            <person name="Shefchek K.A."/>
            <person name="Tallon L."/>
            <person name="Das S.P."/>
            <person name="Daugherty S."/>
            <person name="Mongodin E.F."/>
        </authorList>
    </citation>
    <scope>NUCLEOTIDE SEQUENCE [LARGE SCALE GENOMIC DNA]</scope>
    <source>
        <strain evidence="1 2">3975 RP4</strain>
    </source>
</reference>
<dbReference type="Proteomes" id="UP000027661">
    <property type="component" value="Unassembled WGS sequence"/>
</dbReference>
<proteinExistence type="predicted"/>
<dbReference type="NCBIfam" id="NF033879">
    <property type="entry name" value="smalltalk"/>
    <property type="match status" value="1"/>
</dbReference>
<dbReference type="Pfam" id="PF20096">
    <property type="entry name" value="DUF6486"/>
    <property type="match status" value="1"/>
</dbReference>
<organism evidence="1 2">
    <name type="scientific">Phocaeicola vulgatus str. 3975 RP4</name>
    <dbReference type="NCBI Taxonomy" id="1339352"/>
    <lineage>
        <taxon>Bacteria</taxon>
        <taxon>Pseudomonadati</taxon>
        <taxon>Bacteroidota</taxon>
        <taxon>Bacteroidia</taxon>
        <taxon>Bacteroidales</taxon>
        <taxon>Bacteroidaceae</taxon>
        <taxon>Phocaeicola</taxon>
    </lineage>
</organism>